<feature type="domain" description="Transcription factor IIIC subunit Tfc1/Sfc1 triple barrel" evidence="6">
    <location>
        <begin position="12"/>
        <end position="113"/>
    </location>
</feature>
<dbReference type="Proteomes" id="UP001153714">
    <property type="component" value="Chromosome 12"/>
</dbReference>
<dbReference type="Pfam" id="PF09734">
    <property type="entry name" value="Tau95"/>
    <property type="match status" value="1"/>
</dbReference>
<dbReference type="InterPro" id="IPR042536">
    <property type="entry name" value="TFIIIC_tauA_Sfc1"/>
</dbReference>
<keyword evidence="4" id="KW-0539">Nucleus</keyword>
<reference evidence="7" key="2">
    <citation type="submission" date="2022-10" db="EMBL/GenBank/DDBJ databases">
        <authorList>
            <consortium name="ENA_rothamsted_submissions"/>
            <consortium name="culmorum"/>
            <person name="King R."/>
        </authorList>
    </citation>
    <scope>NUCLEOTIDE SEQUENCE</scope>
</reference>
<sequence>MACSEPPPELTCVLFPGIVKNVDKAIQCLGGIRNISQVYSQSVKKLSLSFRPEDPFMKKIYGECRKTAGVLLKVKIKKTKIDNELKKEVISTTVVGQVKRIHKFESMCDFQYLPIQREPSGAYQCILDKIFPSGLDNFDFMTESGPMHIVPSTFTRADRPYNYAYTNKRHPEKTEYSDKVLNIHRKSRVIPKLKYVFSLTNELPSEPNEYCLKRINQKIKLQPQVAQELETVKKMFNERPIWSYNMLNYQTKYRMAVLKLILPCVAVYMPNGPWKQLWVRFGYDPRKIPESRVYQILDVRVRHTAGMNAMIMKRDQLTQFKRADRDRRIEKVGVDDGCNPEEVEEGAVCFRPGIVPTQRQMFYQVLFVLLFYKC</sequence>
<dbReference type="Pfam" id="PF17682">
    <property type="entry name" value="Tau95_N"/>
    <property type="match status" value="1"/>
</dbReference>
<evidence type="ECO:0000259" key="6">
    <source>
        <dbReference type="Pfam" id="PF17682"/>
    </source>
</evidence>
<dbReference type="PANTHER" id="PTHR13230">
    <property type="entry name" value="GENERAL TRANSCRIPTION FACTOR IIIC, POLYPEPTIDE 5"/>
    <property type="match status" value="1"/>
</dbReference>
<accession>A0A9P0G219</accession>
<dbReference type="AlphaFoldDB" id="A0A9P0G219"/>
<organism evidence="7 8">
    <name type="scientific">Diatraea saccharalis</name>
    <name type="common">sugarcane borer</name>
    <dbReference type="NCBI Taxonomy" id="40085"/>
    <lineage>
        <taxon>Eukaryota</taxon>
        <taxon>Metazoa</taxon>
        <taxon>Ecdysozoa</taxon>
        <taxon>Arthropoda</taxon>
        <taxon>Hexapoda</taxon>
        <taxon>Insecta</taxon>
        <taxon>Pterygota</taxon>
        <taxon>Neoptera</taxon>
        <taxon>Endopterygota</taxon>
        <taxon>Lepidoptera</taxon>
        <taxon>Glossata</taxon>
        <taxon>Ditrysia</taxon>
        <taxon>Pyraloidea</taxon>
        <taxon>Crambidae</taxon>
        <taxon>Crambinae</taxon>
        <taxon>Diatraea</taxon>
    </lineage>
</organism>
<dbReference type="InterPro" id="IPR019136">
    <property type="entry name" value="TF_IIIC_su-5_HTH"/>
</dbReference>
<dbReference type="GO" id="GO:0001003">
    <property type="term" value="F:RNA polymerase III type 2 promoter sequence-specific DNA binding"/>
    <property type="evidence" value="ECO:0007669"/>
    <property type="project" value="TreeGrafter"/>
</dbReference>
<evidence type="ECO:0000313" key="7">
    <source>
        <dbReference type="EMBL" id="CAH0748764.1"/>
    </source>
</evidence>
<evidence type="ECO:0000256" key="4">
    <source>
        <dbReference type="ARBA" id="ARBA00023242"/>
    </source>
</evidence>
<keyword evidence="2" id="KW-0238">DNA-binding</keyword>
<evidence type="ECO:0008006" key="9">
    <source>
        <dbReference type="Google" id="ProtNLM"/>
    </source>
</evidence>
<proteinExistence type="predicted"/>
<evidence type="ECO:0000313" key="8">
    <source>
        <dbReference type="Proteomes" id="UP001153714"/>
    </source>
</evidence>
<reference evidence="7" key="1">
    <citation type="submission" date="2021-12" db="EMBL/GenBank/DDBJ databases">
        <authorList>
            <person name="King R."/>
        </authorList>
    </citation>
    <scope>NUCLEOTIDE SEQUENCE</scope>
</reference>
<name>A0A9P0G219_9NEOP</name>
<dbReference type="GO" id="GO:0001002">
    <property type="term" value="F:RNA polymerase III type 1 promoter sequence-specific DNA binding"/>
    <property type="evidence" value="ECO:0007669"/>
    <property type="project" value="TreeGrafter"/>
</dbReference>
<dbReference type="InterPro" id="IPR041499">
    <property type="entry name" value="Tfc1/Sfc1_N"/>
</dbReference>
<dbReference type="EMBL" id="OU893343">
    <property type="protein sequence ID" value="CAH0748764.1"/>
    <property type="molecule type" value="Genomic_DNA"/>
</dbReference>
<evidence type="ECO:0000256" key="1">
    <source>
        <dbReference type="ARBA" id="ARBA00004123"/>
    </source>
</evidence>
<dbReference type="InterPro" id="IPR040454">
    <property type="entry name" value="TF_IIIC_Tfc1/Sfc1"/>
</dbReference>
<keyword evidence="3" id="KW-0804">Transcription</keyword>
<evidence type="ECO:0000256" key="2">
    <source>
        <dbReference type="ARBA" id="ARBA00023125"/>
    </source>
</evidence>
<dbReference type="GO" id="GO:0000127">
    <property type="term" value="C:transcription factor TFIIIC complex"/>
    <property type="evidence" value="ECO:0007669"/>
    <property type="project" value="InterPro"/>
</dbReference>
<evidence type="ECO:0000259" key="5">
    <source>
        <dbReference type="Pfam" id="PF09734"/>
    </source>
</evidence>
<dbReference type="GO" id="GO:0006384">
    <property type="term" value="P:transcription initiation at RNA polymerase III promoter"/>
    <property type="evidence" value="ECO:0007669"/>
    <property type="project" value="InterPro"/>
</dbReference>
<feature type="domain" description="Transcription factor IIIC subunit 5 HTH" evidence="5">
    <location>
        <begin position="149"/>
        <end position="300"/>
    </location>
</feature>
<dbReference type="FunFam" id="3.30.200.160:FF:000002">
    <property type="entry name" value="Transcription factor IIIC, subunit 5"/>
    <property type="match status" value="1"/>
</dbReference>
<keyword evidence="8" id="KW-1185">Reference proteome</keyword>
<dbReference type="PANTHER" id="PTHR13230:SF5">
    <property type="entry name" value="GENERAL TRANSCRIPTION FACTOR 3C POLYPEPTIDE 5"/>
    <property type="match status" value="1"/>
</dbReference>
<dbReference type="OrthoDB" id="5598268at2759"/>
<comment type="subcellular location">
    <subcellularLocation>
        <location evidence="1">Nucleus</location>
    </subcellularLocation>
</comment>
<evidence type="ECO:0000256" key="3">
    <source>
        <dbReference type="ARBA" id="ARBA00023163"/>
    </source>
</evidence>
<gene>
    <name evidence="7" type="ORF">DIATSA_LOCUS2328</name>
</gene>
<dbReference type="Gene3D" id="3.30.200.160">
    <property type="entry name" value="TFIIIC, subcomplex tauA, subunit Sfc1, barrel domain"/>
    <property type="match status" value="1"/>
</dbReference>
<dbReference type="GO" id="GO:0005634">
    <property type="term" value="C:nucleus"/>
    <property type="evidence" value="ECO:0007669"/>
    <property type="project" value="UniProtKB-SubCell"/>
</dbReference>
<protein>
    <recommendedName>
        <fullName evidence="9">General transcription factor 3C polypeptide 5</fullName>
    </recommendedName>
</protein>